<dbReference type="Proteomes" id="UP000789901">
    <property type="component" value="Unassembled WGS sequence"/>
</dbReference>
<name>A0ABN7VIQ7_GIGMA</name>
<proteinExistence type="predicted"/>
<evidence type="ECO:0000313" key="1">
    <source>
        <dbReference type="EMBL" id="CAG8773258.1"/>
    </source>
</evidence>
<gene>
    <name evidence="1" type="ORF">GMARGA_LOCUS18767</name>
</gene>
<dbReference type="EMBL" id="CAJVQB010015233">
    <property type="protein sequence ID" value="CAG8773258.1"/>
    <property type="molecule type" value="Genomic_DNA"/>
</dbReference>
<evidence type="ECO:0000313" key="2">
    <source>
        <dbReference type="Proteomes" id="UP000789901"/>
    </source>
</evidence>
<protein>
    <submittedName>
        <fullName evidence="1">26357_t:CDS:1</fullName>
    </submittedName>
</protein>
<comment type="caution">
    <text evidence="1">The sequence shown here is derived from an EMBL/GenBank/DDBJ whole genome shotgun (WGS) entry which is preliminary data.</text>
</comment>
<reference evidence="1 2" key="1">
    <citation type="submission" date="2021-06" db="EMBL/GenBank/DDBJ databases">
        <authorList>
            <person name="Kallberg Y."/>
            <person name="Tangrot J."/>
            <person name="Rosling A."/>
        </authorList>
    </citation>
    <scope>NUCLEOTIDE SEQUENCE [LARGE SCALE GENOMIC DNA]</scope>
    <source>
        <strain evidence="1 2">120-4 pot B 10/14</strain>
    </source>
</reference>
<keyword evidence="2" id="KW-1185">Reference proteome</keyword>
<accession>A0ABN7VIQ7</accession>
<organism evidence="1 2">
    <name type="scientific">Gigaspora margarita</name>
    <dbReference type="NCBI Taxonomy" id="4874"/>
    <lineage>
        <taxon>Eukaryota</taxon>
        <taxon>Fungi</taxon>
        <taxon>Fungi incertae sedis</taxon>
        <taxon>Mucoromycota</taxon>
        <taxon>Glomeromycotina</taxon>
        <taxon>Glomeromycetes</taxon>
        <taxon>Diversisporales</taxon>
        <taxon>Gigasporaceae</taxon>
        <taxon>Gigaspora</taxon>
    </lineage>
</organism>
<sequence length="111" mass="12735">MGTLHKVFEHYKKLTNASSANGMSMVGNCYYDKKDFNRLYTHEFCSQKDASKEEIMAVDLDMNSIEDKCSETKDFKGLNNNHYQSLNISIQTNSAELVLKDKIENNLVSRN</sequence>